<dbReference type="PANTHER" id="PTHR39460">
    <property type="entry name" value="EXPRESSED PROTEIN"/>
    <property type="match status" value="1"/>
</dbReference>
<name>A0AAD4F052_9PEZI</name>
<comment type="caution">
    <text evidence="2">The sequence shown here is derived from an EMBL/GenBank/DDBJ whole genome shotgun (WGS) entry which is preliminary data.</text>
</comment>
<dbReference type="AlphaFoldDB" id="A0AAD4F052"/>
<feature type="domain" description="DUF7729" evidence="1">
    <location>
        <begin position="14"/>
        <end position="204"/>
    </location>
</feature>
<dbReference type="EMBL" id="JAHCVI010000001">
    <property type="protein sequence ID" value="KAG7290863.1"/>
    <property type="molecule type" value="Genomic_DNA"/>
</dbReference>
<reference evidence="2" key="1">
    <citation type="submission" date="2023-02" db="EMBL/GenBank/DDBJ databases">
        <authorList>
            <person name="Palmer J.M."/>
        </authorList>
    </citation>
    <scope>NUCLEOTIDE SEQUENCE</scope>
    <source>
        <strain evidence="2">FW57</strain>
    </source>
</reference>
<dbReference type="InterPro" id="IPR056146">
    <property type="entry name" value="DUF7729"/>
</dbReference>
<dbReference type="Proteomes" id="UP001197093">
    <property type="component" value="Unassembled WGS sequence"/>
</dbReference>
<accession>A0AAD4F052</accession>
<proteinExistence type="predicted"/>
<sequence>MSATFAPGPNGGPSTCKAFIDSFLADPTFKECYPLSMLFDKSKSFFEAQKSLVGITRTLDATCAANASSCNTYMTQLARNLTASENCGTDFQLGTTVVVDAYRAMLAYAPIYSAGCLKDPDTGAYCYANAVTNLTNPSTTYFYFLPLNKTLPGATVPACNSCLQQTMALYQAATADRRQMIANTYVSAAKQVNTICGPDFANETLAAAVVPSSAAPNLLARSSTMLVTALPLLAAVLWLV</sequence>
<dbReference type="Pfam" id="PF24855">
    <property type="entry name" value="DUF7729"/>
    <property type="match status" value="1"/>
</dbReference>
<evidence type="ECO:0000259" key="1">
    <source>
        <dbReference type="Pfam" id="PF24855"/>
    </source>
</evidence>
<keyword evidence="3" id="KW-1185">Reference proteome</keyword>
<evidence type="ECO:0000313" key="2">
    <source>
        <dbReference type="EMBL" id="KAG7290863.1"/>
    </source>
</evidence>
<gene>
    <name evidence="2" type="ORF">NEMBOFW57_000868</name>
</gene>
<dbReference type="PANTHER" id="PTHR39460:SF1">
    <property type="entry name" value="C6 TRANSCRIPTION FACTOR"/>
    <property type="match status" value="1"/>
</dbReference>
<evidence type="ECO:0000313" key="3">
    <source>
        <dbReference type="Proteomes" id="UP001197093"/>
    </source>
</evidence>
<organism evidence="2 3">
    <name type="scientific">Staphylotrichum longicolle</name>
    <dbReference type="NCBI Taxonomy" id="669026"/>
    <lineage>
        <taxon>Eukaryota</taxon>
        <taxon>Fungi</taxon>
        <taxon>Dikarya</taxon>
        <taxon>Ascomycota</taxon>
        <taxon>Pezizomycotina</taxon>
        <taxon>Sordariomycetes</taxon>
        <taxon>Sordariomycetidae</taxon>
        <taxon>Sordariales</taxon>
        <taxon>Chaetomiaceae</taxon>
        <taxon>Staphylotrichum</taxon>
    </lineage>
</organism>
<protein>
    <recommendedName>
        <fullName evidence="1">DUF7729 domain-containing protein</fullName>
    </recommendedName>
</protein>